<name>A0A7C4JQJ9_9BACT</name>
<gene>
    <name evidence="2" type="ORF">ENT66_03775</name>
</gene>
<dbReference type="InterPro" id="IPR045079">
    <property type="entry name" value="Oxoprolinase-like"/>
</dbReference>
<reference evidence="2" key="1">
    <citation type="journal article" date="2020" name="mSystems">
        <title>Genome- and Community-Level Interaction Insights into Carbon Utilization and Element Cycling Functions of Hydrothermarchaeota in Hydrothermal Sediment.</title>
        <authorList>
            <person name="Zhou Z."/>
            <person name="Liu Y."/>
            <person name="Xu W."/>
            <person name="Pan J."/>
            <person name="Luo Z.H."/>
            <person name="Li M."/>
        </authorList>
    </citation>
    <scope>NUCLEOTIDE SEQUENCE [LARGE SCALE GENOMIC DNA]</scope>
    <source>
        <strain evidence="2">SpSt-6</strain>
    </source>
</reference>
<dbReference type="AlphaFoldDB" id="A0A7C4JQJ9"/>
<comment type="caution">
    <text evidence="2">The sequence shown here is derived from an EMBL/GenBank/DDBJ whole genome shotgun (WGS) entry which is preliminary data.</text>
</comment>
<dbReference type="GO" id="GO:0005829">
    <property type="term" value="C:cytosol"/>
    <property type="evidence" value="ECO:0007669"/>
    <property type="project" value="TreeGrafter"/>
</dbReference>
<dbReference type="PANTHER" id="PTHR11365">
    <property type="entry name" value="5-OXOPROLINASE RELATED"/>
    <property type="match status" value="1"/>
</dbReference>
<dbReference type="Pfam" id="PF02538">
    <property type="entry name" value="Hydantoinase_B"/>
    <property type="match status" value="1"/>
</dbReference>
<evidence type="ECO:0000313" key="2">
    <source>
        <dbReference type="EMBL" id="HGQ85479.1"/>
    </source>
</evidence>
<dbReference type="GO" id="GO:0017168">
    <property type="term" value="F:5-oxoprolinase (ATP-hydrolyzing) activity"/>
    <property type="evidence" value="ECO:0007669"/>
    <property type="project" value="TreeGrafter"/>
</dbReference>
<dbReference type="InterPro" id="IPR003692">
    <property type="entry name" value="Hydantoinase_B"/>
</dbReference>
<feature type="domain" description="Hydantoinase B/oxoprolinase" evidence="1">
    <location>
        <begin position="1"/>
        <end position="160"/>
    </location>
</feature>
<organism evidence="2">
    <name type="scientific">Thermodesulfobacterium geofontis</name>
    <dbReference type="NCBI Taxonomy" id="1295609"/>
    <lineage>
        <taxon>Bacteria</taxon>
        <taxon>Pseudomonadati</taxon>
        <taxon>Thermodesulfobacteriota</taxon>
        <taxon>Thermodesulfobacteria</taxon>
        <taxon>Thermodesulfobacteriales</taxon>
        <taxon>Thermodesulfobacteriaceae</taxon>
        <taxon>Thermodesulfobacterium</taxon>
    </lineage>
</organism>
<protein>
    <recommendedName>
        <fullName evidence="1">Hydantoinase B/oxoprolinase domain-containing protein</fullName>
    </recommendedName>
</protein>
<sequence>MEELKNYSQRAMERLIEKAPSGEYTFIDYLDDDGFENRDIPIKVKIIFKEKKALVDFSGSASQVKGCVNAPKAVTCSAVYYVFLSLLNTIGEYPINHGCFKPIEIITKLTIIVSATYPSAVAGGNVETSQRIVDVLLGALSKAFPELIPASSCGTMNNLLGKVNLFVERGDKIIIETPGGGGWRKEE</sequence>
<dbReference type="PANTHER" id="PTHR11365:SF23">
    <property type="entry name" value="HYPOTHETICAL 5-OXOPROLINASE (EUROFUNG)-RELATED"/>
    <property type="match status" value="1"/>
</dbReference>
<proteinExistence type="predicted"/>
<dbReference type="EMBL" id="DSZN01000068">
    <property type="protein sequence ID" value="HGQ85479.1"/>
    <property type="molecule type" value="Genomic_DNA"/>
</dbReference>
<accession>A0A7C4JQJ9</accession>
<dbReference type="GO" id="GO:0006749">
    <property type="term" value="P:glutathione metabolic process"/>
    <property type="evidence" value="ECO:0007669"/>
    <property type="project" value="TreeGrafter"/>
</dbReference>
<evidence type="ECO:0000259" key="1">
    <source>
        <dbReference type="Pfam" id="PF02538"/>
    </source>
</evidence>